<dbReference type="RefSeq" id="WP_047717959.1">
    <property type="nucleotide sequence ID" value="NZ_CP045450.1"/>
</dbReference>
<organism evidence="1 2">
    <name type="scientific">Enterobacter hormaechei</name>
    <dbReference type="NCBI Taxonomy" id="158836"/>
    <lineage>
        <taxon>Bacteria</taxon>
        <taxon>Pseudomonadati</taxon>
        <taxon>Pseudomonadota</taxon>
        <taxon>Gammaproteobacteria</taxon>
        <taxon>Enterobacterales</taxon>
        <taxon>Enterobacteriaceae</taxon>
        <taxon>Enterobacter</taxon>
        <taxon>Enterobacter cloacae complex</taxon>
    </lineage>
</organism>
<dbReference type="AlphaFoldDB" id="A0A2J0Q3K4"/>
<reference evidence="1 2" key="1">
    <citation type="journal article" date="2017" name="J. Antimicrob. Chemother.">
        <title>Characterization of the population structure, drug resistance mechanisms and plasmids of the community-associated Enterobacter cloacae complex in China.</title>
        <authorList>
            <person name="Zhou K."/>
            <person name="Yu W."/>
            <person name="Cao X."/>
            <person name="Shen P."/>
            <person name="Lu H."/>
            <person name="Luo Q."/>
            <person name="Rossen J.W.A."/>
            <person name="Xiao Y."/>
        </authorList>
    </citation>
    <scope>NUCLEOTIDE SEQUENCE [LARGE SCALE GENOMIC DNA]</scope>
    <source>
        <strain evidence="1 2">ECC904</strain>
    </source>
</reference>
<dbReference type="Proteomes" id="UP000229974">
    <property type="component" value="Unassembled WGS sequence"/>
</dbReference>
<accession>A0A2J0Q3K4</accession>
<sequence length="89" mass="9873">MEDILFVMSWIKDHHVMSLTFGVLSAILWIKSATAKVELGKKIVMVTYEDPELNVNLHDFFATARLQSKYNSFAALSAAATALSQILGL</sequence>
<evidence type="ECO:0000313" key="1">
    <source>
        <dbReference type="EMBL" id="PJD86458.1"/>
    </source>
</evidence>
<dbReference type="OrthoDB" id="6629181at2"/>
<evidence type="ECO:0000313" key="2">
    <source>
        <dbReference type="Proteomes" id="UP000229974"/>
    </source>
</evidence>
<proteinExistence type="predicted"/>
<protein>
    <submittedName>
        <fullName evidence="1">Uncharacterized protein</fullName>
    </submittedName>
</protein>
<dbReference type="EMBL" id="NEEW01000005">
    <property type="protein sequence ID" value="PJD86458.1"/>
    <property type="molecule type" value="Genomic_DNA"/>
</dbReference>
<name>A0A2J0Q3K4_9ENTR</name>
<comment type="caution">
    <text evidence="1">The sequence shown here is derived from an EMBL/GenBank/DDBJ whole genome shotgun (WGS) entry which is preliminary data.</text>
</comment>
<gene>
    <name evidence="1" type="ORF">B9Q30_11300</name>
</gene>